<dbReference type="Gene3D" id="3.40.50.300">
    <property type="entry name" value="P-loop containing nucleotide triphosphate hydrolases"/>
    <property type="match status" value="1"/>
</dbReference>
<dbReference type="InterPro" id="IPR006703">
    <property type="entry name" value="G_AIG1"/>
</dbReference>
<keyword evidence="5" id="KW-1185">Reference proteome</keyword>
<dbReference type="SUPFAM" id="SSF52540">
    <property type="entry name" value="P-loop containing nucleoside triphosphate hydrolases"/>
    <property type="match status" value="1"/>
</dbReference>
<dbReference type="Pfam" id="PF04548">
    <property type="entry name" value="AIG1"/>
    <property type="match status" value="1"/>
</dbReference>
<evidence type="ECO:0000256" key="1">
    <source>
        <dbReference type="ARBA" id="ARBA00022741"/>
    </source>
</evidence>
<evidence type="ECO:0000259" key="3">
    <source>
        <dbReference type="Pfam" id="PF04548"/>
    </source>
</evidence>
<reference evidence="4 5" key="1">
    <citation type="journal article" date="2019" name="Nat. Ecol. Evol.">
        <title>Megaphylogeny resolves global patterns of mushroom evolution.</title>
        <authorList>
            <person name="Varga T."/>
            <person name="Krizsan K."/>
            <person name="Foldi C."/>
            <person name="Dima B."/>
            <person name="Sanchez-Garcia M."/>
            <person name="Sanchez-Ramirez S."/>
            <person name="Szollosi G.J."/>
            <person name="Szarkandi J.G."/>
            <person name="Papp V."/>
            <person name="Albert L."/>
            <person name="Andreopoulos W."/>
            <person name="Angelini C."/>
            <person name="Antonin V."/>
            <person name="Barry K.W."/>
            <person name="Bougher N.L."/>
            <person name="Buchanan P."/>
            <person name="Buyck B."/>
            <person name="Bense V."/>
            <person name="Catcheside P."/>
            <person name="Chovatia M."/>
            <person name="Cooper J."/>
            <person name="Damon W."/>
            <person name="Desjardin D."/>
            <person name="Finy P."/>
            <person name="Geml J."/>
            <person name="Haridas S."/>
            <person name="Hughes K."/>
            <person name="Justo A."/>
            <person name="Karasinski D."/>
            <person name="Kautmanova I."/>
            <person name="Kiss B."/>
            <person name="Kocsube S."/>
            <person name="Kotiranta H."/>
            <person name="LaButti K.M."/>
            <person name="Lechner B.E."/>
            <person name="Liimatainen K."/>
            <person name="Lipzen A."/>
            <person name="Lukacs Z."/>
            <person name="Mihaltcheva S."/>
            <person name="Morgado L.N."/>
            <person name="Niskanen T."/>
            <person name="Noordeloos M.E."/>
            <person name="Ohm R.A."/>
            <person name="Ortiz-Santana B."/>
            <person name="Ovrebo C."/>
            <person name="Racz N."/>
            <person name="Riley R."/>
            <person name="Savchenko A."/>
            <person name="Shiryaev A."/>
            <person name="Soop K."/>
            <person name="Spirin V."/>
            <person name="Szebenyi C."/>
            <person name="Tomsovsky M."/>
            <person name="Tulloss R.E."/>
            <person name="Uehling J."/>
            <person name="Grigoriev I.V."/>
            <person name="Vagvolgyi C."/>
            <person name="Papp T."/>
            <person name="Martin F.M."/>
            <person name="Miettinen O."/>
            <person name="Hibbett D.S."/>
            <person name="Nagy L.G."/>
        </authorList>
    </citation>
    <scope>NUCLEOTIDE SEQUENCE [LARGE SCALE GENOMIC DNA]</scope>
    <source>
        <strain evidence="4 5">CBS 121175</strain>
    </source>
</reference>
<dbReference type="STRING" id="230819.A0A5C3L5Z0"/>
<sequence length="268" mass="30255">MSNLIPDVSARPNDILVLLLGGTGCGKSTFINSVLGRKEAEESSTMNSETSKVRGYSSPLPPESACQQHRYSRLVLIDTPGFDNSFEVDDQSIFENIRDWLALRYGKHPLAGIIYMHDISDQRVRNRALNFFRLMEEFHSTQPKSTVVLVTTYWEQVNFEIAHSRHEQLRNYFLYKVLSATPQGAPNKDPIILKNPAPFYSKNSVCQAIDSILQANDPILQANDPIFQANDPIFQANDPILQANDPRRRPLTSAEDRLLSTKPLVLLV</sequence>
<gene>
    <name evidence="4" type="ORF">FA15DRAFT_61460</name>
</gene>
<protein>
    <recommendedName>
        <fullName evidence="3">AIG1-type G domain-containing protein</fullName>
    </recommendedName>
</protein>
<dbReference type="AlphaFoldDB" id="A0A5C3L5Z0"/>
<dbReference type="EMBL" id="ML210156">
    <property type="protein sequence ID" value="TFK28444.1"/>
    <property type="molecule type" value="Genomic_DNA"/>
</dbReference>
<dbReference type="OrthoDB" id="8954335at2759"/>
<proteinExistence type="predicted"/>
<accession>A0A5C3L5Z0</accession>
<dbReference type="Proteomes" id="UP000307440">
    <property type="component" value="Unassembled WGS sequence"/>
</dbReference>
<dbReference type="InterPro" id="IPR027417">
    <property type="entry name" value="P-loop_NTPase"/>
</dbReference>
<evidence type="ECO:0000313" key="4">
    <source>
        <dbReference type="EMBL" id="TFK28444.1"/>
    </source>
</evidence>
<name>A0A5C3L5Z0_COPMA</name>
<dbReference type="GO" id="GO:0005525">
    <property type="term" value="F:GTP binding"/>
    <property type="evidence" value="ECO:0007669"/>
    <property type="project" value="InterPro"/>
</dbReference>
<feature type="region of interest" description="Disordered" evidence="2">
    <location>
        <begin position="41"/>
        <end position="64"/>
    </location>
</feature>
<organism evidence="4 5">
    <name type="scientific">Coprinopsis marcescibilis</name>
    <name type="common">Agaric fungus</name>
    <name type="synonym">Psathyrella marcescibilis</name>
    <dbReference type="NCBI Taxonomy" id="230819"/>
    <lineage>
        <taxon>Eukaryota</taxon>
        <taxon>Fungi</taxon>
        <taxon>Dikarya</taxon>
        <taxon>Basidiomycota</taxon>
        <taxon>Agaricomycotina</taxon>
        <taxon>Agaricomycetes</taxon>
        <taxon>Agaricomycetidae</taxon>
        <taxon>Agaricales</taxon>
        <taxon>Agaricineae</taxon>
        <taxon>Psathyrellaceae</taxon>
        <taxon>Coprinopsis</taxon>
    </lineage>
</organism>
<feature type="domain" description="AIG1-type G" evidence="3">
    <location>
        <begin position="17"/>
        <end position="122"/>
    </location>
</feature>
<keyword evidence="1" id="KW-0547">Nucleotide-binding</keyword>
<evidence type="ECO:0000313" key="5">
    <source>
        <dbReference type="Proteomes" id="UP000307440"/>
    </source>
</evidence>
<evidence type="ECO:0000256" key="2">
    <source>
        <dbReference type="SAM" id="MobiDB-lite"/>
    </source>
</evidence>